<protein>
    <submittedName>
        <fullName evidence="1">Uncharacterized protein</fullName>
    </submittedName>
</protein>
<organism evidence="1 2">
    <name type="scientific">Hyalomma asiaticum</name>
    <name type="common">Tick</name>
    <dbReference type="NCBI Taxonomy" id="266040"/>
    <lineage>
        <taxon>Eukaryota</taxon>
        <taxon>Metazoa</taxon>
        <taxon>Ecdysozoa</taxon>
        <taxon>Arthropoda</taxon>
        <taxon>Chelicerata</taxon>
        <taxon>Arachnida</taxon>
        <taxon>Acari</taxon>
        <taxon>Parasitiformes</taxon>
        <taxon>Ixodida</taxon>
        <taxon>Ixodoidea</taxon>
        <taxon>Ixodidae</taxon>
        <taxon>Hyalomminae</taxon>
        <taxon>Hyalomma</taxon>
    </lineage>
</organism>
<evidence type="ECO:0000313" key="2">
    <source>
        <dbReference type="Proteomes" id="UP000821845"/>
    </source>
</evidence>
<evidence type="ECO:0000313" key="1">
    <source>
        <dbReference type="EMBL" id="KAH6922584.1"/>
    </source>
</evidence>
<accession>A0ACB7RQ25</accession>
<comment type="caution">
    <text evidence="1">The sequence shown here is derived from an EMBL/GenBank/DDBJ whole genome shotgun (WGS) entry which is preliminary data.</text>
</comment>
<reference evidence="1" key="1">
    <citation type="submission" date="2020-05" db="EMBL/GenBank/DDBJ databases">
        <title>Large-scale comparative analyses of tick genomes elucidate their genetic diversity and vector capacities.</title>
        <authorList>
            <person name="Jia N."/>
            <person name="Wang J."/>
            <person name="Shi W."/>
            <person name="Du L."/>
            <person name="Sun Y."/>
            <person name="Zhan W."/>
            <person name="Jiang J."/>
            <person name="Wang Q."/>
            <person name="Zhang B."/>
            <person name="Ji P."/>
            <person name="Sakyi L.B."/>
            <person name="Cui X."/>
            <person name="Yuan T."/>
            <person name="Jiang B."/>
            <person name="Yang W."/>
            <person name="Lam T.T.-Y."/>
            <person name="Chang Q."/>
            <person name="Ding S."/>
            <person name="Wang X."/>
            <person name="Zhu J."/>
            <person name="Ruan X."/>
            <person name="Zhao L."/>
            <person name="Wei J."/>
            <person name="Que T."/>
            <person name="Du C."/>
            <person name="Cheng J."/>
            <person name="Dai P."/>
            <person name="Han X."/>
            <person name="Huang E."/>
            <person name="Gao Y."/>
            <person name="Liu J."/>
            <person name="Shao H."/>
            <person name="Ye R."/>
            <person name="Li L."/>
            <person name="Wei W."/>
            <person name="Wang X."/>
            <person name="Wang C."/>
            <person name="Yang T."/>
            <person name="Huo Q."/>
            <person name="Li W."/>
            <person name="Guo W."/>
            <person name="Chen H."/>
            <person name="Zhou L."/>
            <person name="Ni X."/>
            <person name="Tian J."/>
            <person name="Zhou Y."/>
            <person name="Sheng Y."/>
            <person name="Liu T."/>
            <person name="Pan Y."/>
            <person name="Xia L."/>
            <person name="Li J."/>
            <person name="Zhao F."/>
            <person name="Cao W."/>
        </authorList>
    </citation>
    <scope>NUCLEOTIDE SEQUENCE</scope>
    <source>
        <strain evidence="1">Hyas-2018</strain>
    </source>
</reference>
<gene>
    <name evidence="1" type="ORF">HPB50_017010</name>
</gene>
<keyword evidence="2" id="KW-1185">Reference proteome</keyword>
<sequence length="1064" mass="119533">MDYRSRNRPFSYLRPSLQMPSPSLQHALFPNSPRFPELDRMQLEDNEQEHQDEEGEESQPAAVEAAEGSRGSVGVPSSRTPASVAPDVKAPQAISKDRRQPALQSSPTGRSGNENVAKRWAAWTNRIRGRNNAPLANRPSSRNAGATGTPTGAANRGSTSTARTARGRPGQNSMATGAPFRKTVRSMSDPTPQPLSHSFDQDYDCWPPSTDNSSMFMTTAESVGPFATDGDPWNDGDMLYEGPYLEDNPAVSCELPCNTGRRMYSPIRLIGKGFHVKDFGAQCALIVAVSLLIASFLAITVIELIPRRGNRGFGGSVVTGRKHPPVESERHTSFGVEEIRERAVTELLTSRKTRKATKKPVFTLVDYEDTKAPGEAATYAFECATDACRWQSRVVDEKLNMSVDPCVDFYGYVCSPAWDMNGDLPYRAAGRAFLINEVTRYLQEHMHTMPAPSAAGPSQAEQSFLDRSSLVLNACLNNTVPNDVSQWDGIRSLLRETGLEEWPYSDPPPVQPQQPFKLDRVLKLIDRQLAIFPIVFVSLWKSLETSSHVLHLDAPRDFLFVQYEIQKNNESLPYREIIRQILTLWKTLSHSSELAEDVERFEVQLVEASQPFNKAAWKKDVTYPVTKFPRMPKFRVDAYLSYFRPKDEGEVVVLNPAYASKLYTILRHTSPRTILNFLGVRVVALVAPLLQHESIPRDLLRMGYPSFQHGLNPRTQSCFHLIERVFPHGVRWILRDILAKNTDLDRQWATTTKRMVSSLAHTFRPGTTWMQDVDIANTIKRLKSVQVGYLAGQEREEDVEHYYASVKATDSSLDNPVSYYSELLKKSLMKYWRSSANGANYDARFSERLIDLDATWTRSPESALSVYLTSSTVAAASLVTRSDYPSTLFSLLAADVTRALFLASLDNPQWSGWTRDHFQALQYCLLRRYKHGVRAANASAANVRGFLADILADNAVLKPLIAAFKRFSHGALFVPGRRSAGLTVIRLFFVNYAAGFCVPRIEEDQFQMRLRYRLSLPPRTRVNLALLDSKDFREAFNCPSQLGASRCPVWNEESRDVLSENDVE</sequence>
<proteinExistence type="predicted"/>
<dbReference type="EMBL" id="CM023489">
    <property type="protein sequence ID" value="KAH6922584.1"/>
    <property type="molecule type" value="Genomic_DNA"/>
</dbReference>
<dbReference type="Proteomes" id="UP000821845">
    <property type="component" value="Chromosome 9"/>
</dbReference>
<name>A0ACB7RQ25_HYAAI</name>